<evidence type="ECO:0000313" key="2">
    <source>
        <dbReference type="EMBL" id="KAH0867786.1"/>
    </source>
</evidence>
<evidence type="ECO:0000256" key="1">
    <source>
        <dbReference type="SAM" id="MobiDB-lite"/>
    </source>
</evidence>
<comment type="caution">
    <text evidence="2">The sequence shown here is derived from an EMBL/GenBank/DDBJ whole genome shotgun (WGS) entry which is preliminary data.</text>
</comment>
<sequence>MVLSEPINVLVEVAVTVTSGEENGGEDDVLEDKELESVVEGDKDGDEEDDDDEEEKMCRTRNYDPIANPLEPTSERKFKTEKTTYGVLDVGLGLIHDWSTLRDSGNGEAAGERSGGGAELRDRGVEVYLRPLQDHMSSLLWSKSFFRPPGFVHLSFAPLSGGSSMLTSSAGSTKTSTG</sequence>
<organism evidence="2 3">
    <name type="scientific">Brassica napus</name>
    <name type="common">Rape</name>
    <dbReference type="NCBI Taxonomy" id="3708"/>
    <lineage>
        <taxon>Eukaryota</taxon>
        <taxon>Viridiplantae</taxon>
        <taxon>Streptophyta</taxon>
        <taxon>Embryophyta</taxon>
        <taxon>Tracheophyta</taxon>
        <taxon>Spermatophyta</taxon>
        <taxon>Magnoliopsida</taxon>
        <taxon>eudicotyledons</taxon>
        <taxon>Gunneridae</taxon>
        <taxon>Pentapetalae</taxon>
        <taxon>rosids</taxon>
        <taxon>malvids</taxon>
        <taxon>Brassicales</taxon>
        <taxon>Brassicaceae</taxon>
        <taxon>Brassiceae</taxon>
        <taxon>Brassica</taxon>
    </lineage>
</organism>
<reference evidence="2 3" key="1">
    <citation type="submission" date="2021-05" db="EMBL/GenBank/DDBJ databases">
        <title>Genome Assembly of Synthetic Allotetraploid Brassica napus Reveals Homoeologous Exchanges between Subgenomes.</title>
        <authorList>
            <person name="Davis J.T."/>
        </authorList>
    </citation>
    <scope>NUCLEOTIDE SEQUENCE [LARGE SCALE GENOMIC DNA]</scope>
    <source>
        <strain evidence="3">cv. Da-Ae</strain>
        <tissue evidence="2">Seedling</tissue>
    </source>
</reference>
<feature type="region of interest" description="Disordered" evidence="1">
    <location>
        <begin position="18"/>
        <end position="78"/>
    </location>
</feature>
<dbReference type="EMBL" id="JAGKQM010000017">
    <property type="protein sequence ID" value="KAH0867786.1"/>
    <property type="molecule type" value="Genomic_DNA"/>
</dbReference>
<evidence type="ECO:0000313" key="3">
    <source>
        <dbReference type="Proteomes" id="UP000824890"/>
    </source>
</evidence>
<feature type="compositionally biased region" description="Acidic residues" evidence="1">
    <location>
        <begin position="23"/>
        <end position="55"/>
    </location>
</feature>
<proteinExistence type="predicted"/>
<name>A0ABQ7YHT2_BRANA</name>
<protein>
    <submittedName>
        <fullName evidence="2">Uncharacterized protein</fullName>
    </submittedName>
</protein>
<dbReference type="Proteomes" id="UP000824890">
    <property type="component" value="Unassembled WGS sequence"/>
</dbReference>
<gene>
    <name evidence="2" type="ORF">HID58_074808</name>
</gene>
<keyword evidence="3" id="KW-1185">Reference proteome</keyword>
<accession>A0ABQ7YHT2</accession>